<dbReference type="Proteomes" id="UP000253868">
    <property type="component" value="Chromosome"/>
</dbReference>
<evidence type="ECO:0000313" key="1">
    <source>
        <dbReference type="EMBL" id="AXG79306.1"/>
    </source>
</evidence>
<protein>
    <submittedName>
        <fullName evidence="1">Uncharacterized protein</fullName>
    </submittedName>
</protein>
<reference evidence="2" key="1">
    <citation type="submission" date="2018-07" db="EMBL/GenBank/DDBJ databases">
        <authorList>
            <person name="Zhao J."/>
        </authorList>
    </citation>
    <scope>NUCLEOTIDE SEQUENCE [LARGE SCALE GENOMIC DNA]</scope>
    <source>
        <strain evidence="2">GSSD-12</strain>
    </source>
</reference>
<evidence type="ECO:0000313" key="2">
    <source>
        <dbReference type="Proteomes" id="UP000253868"/>
    </source>
</evidence>
<dbReference type="AlphaFoldDB" id="A0A345HRI2"/>
<proteinExistence type="predicted"/>
<gene>
    <name evidence="1" type="ORF">DVK44_18445</name>
</gene>
<accession>A0A345HRI2</accession>
<dbReference type="EMBL" id="CP031194">
    <property type="protein sequence ID" value="AXG79306.1"/>
    <property type="molecule type" value="Genomic_DNA"/>
</dbReference>
<dbReference type="OrthoDB" id="4246543at2"/>
<dbReference type="KEGG" id="spad:DVK44_18445"/>
<sequence length="62" mass="6863">MTTLSTLPMPHQLVCETTALEDVALPPGGIWNLVPASVPREFDEPTPELLARVRLGLRRWVA</sequence>
<name>A0A345HRI2_9ACTN</name>
<keyword evidence="2" id="KW-1185">Reference proteome</keyword>
<organism evidence="1 2">
    <name type="scientific">Streptomyces paludis</name>
    <dbReference type="NCBI Taxonomy" id="2282738"/>
    <lineage>
        <taxon>Bacteria</taxon>
        <taxon>Bacillati</taxon>
        <taxon>Actinomycetota</taxon>
        <taxon>Actinomycetes</taxon>
        <taxon>Kitasatosporales</taxon>
        <taxon>Streptomycetaceae</taxon>
        <taxon>Streptomyces</taxon>
    </lineage>
</organism>